<dbReference type="GO" id="GO:0016787">
    <property type="term" value="F:hydrolase activity"/>
    <property type="evidence" value="ECO:0007669"/>
    <property type="project" value="UniProtKB-KW"/>
</dbReference>
<proteinExistence type="predicted"/>
<dbReference type="InterPro" id="IPR050153">
    <property type="entry name" value="Metal_Ion_Import_ABC"/>
</dbReference>
<evidence type="ECO:0000313" key="2">
    <source>
        <dbReference type="EMBL" id="STL69961.1"/>
    </source>
</evidence>
<evidence type="ECO:0000313" key="3">
    <source>
        <dbReference type="Proteomes" id="UP000254255"/>
    </source>
</evidence>
<dbReference type="GO" id="GO:0005524">
    <property type="term" value="F:ATP binding"/>
    <property type="evidence" value="ECO:0007669"/>
    <property type="project" value="UniProtKB-KW"/>
</dbReference>
<gene>
    <name evidence="2" type="primary">btuD_1</name>
    <name evidence="2" type="ORF">NCTC13148_01135</name>
</gene>
<keyword evidence="2" id="KW-0067">ATP-binding</keyword>
<accession>A0A377BMA6</accession>
<organism evidence="2 3">
    <name type="scientific">Escherichia coli</name>
    <dbReference type="NCBI Taxonomy" id="562"/>
    <lineage>
        <taxon>Bacteria</taxon>
        <taxon>Pseudomonadati</taxon>
        <taxon>Pseudomonadota</taxon>
        <taxon>Gammaproteobacteria</taxon>
        <taxon>Enterobacterales</taxon>
        <taxon>Enterobacteriaceae</taxon>
        <taxon>Escherichia</taxon>
    </lineage>
</organism>
<keyword evidence="1" id="KW-0813">Transport</keyword>
<dbReference type="SUPFAM" id="SSF52540">
    <property type="entry name" value="P-loop containing nucleoside triphosphate hydrolases"/>
    <property type="match status" value="1"/>
</dbReference>
<keyword evidence="2" id="KW-0547">Nucleotide-binding</keyword>
<sequence>MNSLDVAQQSALDKILSALCQQGLAIVMSSHDLNHTLRHAHRAWLLKGGKMLASGRREEVLTPPNLAQAYGMNFRRLDIEGHRMLISTI</sequence>
<name>A0A377BMA6_ECOLX</name>
<dbReference type="PANTHER" id="PTHR42734:SF18">
    <property type="entry name" value="VITAMIN B12 IMPORT ATP-BINDING PROTEIN BTUD"/>
    <property type="match status" value="1"/>
</dbReference>
<reference evidence="2 3" key="1">
    <citation type="submission" date="2018-06" db="EMBL/GenBank/DDBJ databases">
        <authorList>
            <consortium name="Pathogen Informatics"/>
            <person name="Doyle S."/>
        </authorList>
    </citation>
    <scope>NUCLEOTIDE SEQUENCE [LARGE SCALE GENOMIC DNA]</scope>
    <source>
        <strain evidence="2 3">NCTC13148</strain>
    </source>
</reference>
<dbReference type="AlphaFoldDB" id="A0A377BMA6"/>
<dbReference type="Gene3D" id="3.40.50.300">
    <property type="entry name" value="P-loop containing nucleotide triphosphate hydrolases"/>
    <property type="match status" value="1"/>
</dbReference>
<dbReference type="EC" id="3.6.3.33" evidence="2"/>
<dbReference type="InterPro" id="IPR027417">
    <property type="entry name" value="P-loop_NTPase"/>
</dbReference>
<protein>
    <submittedName>
        <fullName evidence="2">Vitamin B12 ABC transporter, ATP-binding protein</fullName>
        <ecNumber evidence="2">3.6.3.33</ecNumber>
    </submittedName>
</protein>
<dbReference type="Proteomes" id="UP000254255">
    <property type="component" value="Unassembled WGS sequence"/>
</dbReference>
<keyword evidence="2" id="KW-0378">Hydrolase</keyword>
<dbReference type="EMBL" id="UGET01000004">
    <property type="protein sequence ID" value="STL69961.1"/>
    <property type="molecule type" value="Genomic_DNA"/>
</dbReference>
<dbReference type="PANTHER" id="PTHR42734">
    <property type="entry name" value="METAL TRANSPORT SYSTEM ATP-BINDING PROTEIN TM_0124-RELATED"/>
    <property type="match status" value="1"/>
</dbReference>
<evidence type="ECO:0000256" key="1">
    <source>
        <dbReference type="ARBA" id="ARBA00022448"/>
    </source>
</evidence>